<feature type="compositionally biased region" description="Pro residues" evidence="6">
    <location>
        <begin position="70"/>
        <end position="82"/>
    </location>
</feature>
<evidence type="ECO:0000256" key="2">
    <source>
        <dbReference type="ARBA" id="ARBA00022473"/>
    </source>
</evidence>
<evidence type="ECO:0000313" key="7">
    <source>
        <dbReference type="EMBL" id="KAK7333397.1"/>
    </source>
</evidence>
<dbReference type="PANTHER" id="PTHR31791:SF47">
    <property type="entry name" value="INACTIVE FRIGIDA-LIKE PROTEIN 2"/>
    <property type="match status" value="1"/>
</dbReference>
<sequence>MDTLNTISTALNLVDSKKENLKKAFDDLQTLLSPLPLAWPDLDSHFTSLHLSLSHRFQLLQSQTLTLTPTPTPTPIPDPPAQTPNETIFSSNPNDPSSNHDESSPGVSLQNDSVPGSVTPRKEMIVLCEKMDGAGLKNYVNDHFLDRARVQAELPVAFQHAPDAGVMVLEALQGFHGDGSGLKEWELRKMRKSCVVLLKQFRVAALSVSAEARVRAVKLAQAWKEKLVGDDNNAFGALGLLHLIAAFGLVSEFSLDELVDFSVVAPTNEEFPELCRAVGLTEKVPDIVQKLTDKDKHIPAVKYILEFNLADKIPPVPLLKAGVDEAKKLAKKLSDEGHSSSESTAREIHTLKLVIKIIENYKLESEHLRASVEQRIEQLKRQKTNNKRATPAPPAKPQHKQQQQHQKRNMQKQQHTGITHPRAFAPVVPAAVLKNVNSAMHHYQQPRVHPSGLFPEHPNPYTSSPAMPIGMMASTGKFLPYAGPSTGPYGHDGVPIGSRGNPNLSGSHLSSLEPHVPTGGYYDRTSTFGGIGLQHYYQASYYPQ</sequence>
<dbReference type="PANTHER" id="PTHR31791">
    <property type="entry name" value="FRIGIDA-LIKE PROTEIN 3-RELATED"/>
    <property type="match status" value="1"/>
</dbReference>
<dbReference type="GO" id="GO:0009908">
    <property type="term" value="P:flower development"/>
    <property type="evidence" value="ECO:0007669"/>
    <property type="project" value="UniProtKB-KW"/>
</dbReference>
<evidence type="ECO:0000256" key="5">
    <source>
        <dbReference type="RuleBase" id="RU364012"/>
    </source>
</evidence>
<dbReference type="Proteomes" id="UP001374584">
    <property type="component" value="Unassembled WGS sequence"/>
</dbReference>
<keyword evidence="2 5" id="KW-0217">Developmental protein</keyword>
<evidence type="ECO:0000256" key="1">
    <source>
        <dbReference type="ARBA" id="ARBA00008956"/>
    </source>
</evidence>
<comment type="similarity">
    <text evidence="1 5">Belongs to the Frigida family.</text>
</comment>
<dbReference type="Pfam" id="PF07899">
    <property type="entry name" value="Frigida"/>
    <property type="match status" value="1"/>
</dbReference>
<dbReference type="AlphaFoldDB" id="A0AAN9LFJ5"/>
<feature type="region of interest" description="Disordered" evidence="6">
    <location>
        <begin position="66"/>
        <end position="117"/>
    </location>
</feature>
<dbReference type="GO" id="GO:0030154">
    <property type="term" value="P:cell differentiation"/>
    <property type="evidence" value="ECO:0007669"/>
    <property type="project" value="UniProtKB-KW"/>
</dbReference>
<gene>
    <name evidence="7" type="ORF">VNO80_30166</name>
</gene>
<dbReference type="EMBL" id="JAYMYR010000011">
    <property type="protein sequence ID" value="KAK7333397.1"/>
    <property type="molecule type" value="Genomic_DNA"/>
</dbReference>
<keyword evidence="4 5" id="KW-0287">Flowering</keyword>
<reference evidence="7 8" key="1">
    <citation type="submission" date="2024-01" db="EMBL/GenBank/DDBJ databases">
        <title>The genomes of 5 underutilized Papilionoideae crops provide insights into root nodulation and disease resistanc.</title>
        <authorList>
            <person name="Jiang F."/>
        </authorList>
    </citation>
    <scope>NUCLEOTIDE SEQUENCE [LARGE SCALE GENOMIC DNA]</scope>
    <source>
        <strain evidence="7">JINMINGXINNONG_FW02</strain>
        <tissue evidence="7">Leaves</tissue>
    </source>
</reference>
<evidence type="ECO:0000256" key="6">
    <source>
        <dbReference type="SAM" id="MobiDB-lite"/>
    </source>
</evidence>
<evidence type="ECO:0000256" key="3">
    <source>
        <dbReference type="ARBA" id="ARBA00022782"/>
    </source>
</evidence>
<comment type="caution">
    <text evidence="7">The sequence shown here is derived from an EMBL/GenBank/DDBJ whole genome shotgun (WGS) entry which is preliminary data.</text>
</comment>
<proteinExistence type="inferred from homology"/>
<keyword evidence="8" id="KW-1185">Reference proteome</keyword>
<dbReference type="InterPro" id="IPR012474">
    <property type="entry name" value="Frigida"/>
</dbReference>
<evidence type="ECO:0000256" key="4">
    <source>
        <dbReference type="ARBA" id="ARBA00023089"/>
    </source>
</evidence>
<evidence type="ECO:0000313" key="8">
    <source>
        <dbReference type="Proteomes" id="UP001374584"/>
    </source>
</evidence>
<organism evidence="7 8">
    <name type="scientific">Phaseolus coccineus</name>
    <name type="common">Scarlet runner bean</name>
    <name type="synonym">Phaseolus multiflorus</name>
    <dbReference type="NCBI Taxonomy" id="3886"/>
    <lineage>
        <taxon>Eukaryota</taxon>
        <taxon>Viridiplantae</taxon>
        <taxon>Streptophyta</taxon>
        <taxon>Embryophyta</taxon>
        <taxon>Tracheophyta</taxon>
        <taxon>Spermatophyta</taxon>
        <taxon>Magnoliopsida</taxon>
        <taxon>eudicotyledons</taxon>
        <taxon>Gunneridae</taxon>
        <taxon>Pentapetalae</taxon>
        <taxon>rosids</taxon>
        <taxon>fabids</taxon>
        <taxon>Fabales</taxon>
        <taxon>Fabaceae</taxon>
        <taxon>Papilionoideae</taxon>
        <taxon>50 kb inversion clade</taxon>
        <taxon>NPAAA clade</taxon>
        <taxon>indigoferoid/millettioid clade</taxon>
        <taxon>Phaseoleae</taxon>
        <taxon>Phaseolus</taxon>
    </lineage>
</organism>
<name>A0AAN9LFJ5_PHACN</name>
<protein>
    <recommendedName>
        <fullName evidence="5">FRIGIDA-like protein</fullName>
    </recommendedName>
</protein>
<feature type="compositionally biased region" description="Polar residues" evidence="6">
    <location>
        <begin position="106"/>
        <end position="116"/>
    </location>
</feature>
<accession>A0AAN9LFJ5</accession>
<keyword evidence="3 5" id="KW-0221">Differentiation</keyword>
<feature type="region of interest" description="Disordered" evidence="6">
    <location>
        <begin position="380"/>
        <end position="417"/>
    </location>
</feature>